<comment type="caution">
    <text evidence="1">The sequence shown here is derived from an EMBL/GenBank/DDBJ whole genome shotgun (WGS) entry which is preliminary data.</text>
</comment>
<dbReference type="EMBL" id="AFAY01000055">
    <property type="protein sequence ID" value="EGF06492.1"/>
    <property type="molecule type" value="Genomic_DNA"/>
</dbReference>
<evidence type="ECO:0000313" key="2">
    <source>
        <dbReference type="Proteomes" id="UP000004105"/>
    </source>
</evidence>
<proteinExistence type="predicted"/>
<reference evidence="1 2" key="1">
    <citation type="submission" date="2011-02" db="EMBL/GenBank/DDBJ databases">
        <authorList>
            <person name="Muzny D."/>
            <person name="Qin X."/>
            <person name="Deng J."/>
            <person name="Jiang H."/>
            <person name="Liu Y."/>
            <person name="Qu J."/>
            <person name="Song X.-Z."/>
            <person name="Zhang L."/>
            <person name="Thornton R."/>
            <person name="Coyle M."/>
            <person name="Francisco L."/>
            <person name="Jackson L."/>
            <person name="Javaid M."/>
            <person name="Korchina V."/>
            <person name="Kovar C."/>
            <person name="Mata R."/>
            <person name="Mathew T."/>
            <person name="Ngo R."/>
            <person name="Nguyen L."/>
            <person name="Nguyen N."/>
            <person name="Okwuonu G."/>
            <person name="Ongeri F."/>
            <person name="Pham C."/>
            <person name="Simmons D."/>
            <person name="Wilczek-Boney K."/>
            <person name="Hale W."/>
            <person name="Jakkamsetti A."/>
            <person name="Pham P."/>
            <person name="Ruth R."/>
            <person name="San Lucas F."/>
            <person name="Warren J."/>
            <person name="Zhang J."/>
            <person name="Zhao Z."/>
            <person name="Zhou C."/>
            <person name="Zhu D."/>
            <person name="Lee S."/>
            <person name="Bess C."/>
            <person name="Blankenburg K."/>
            <person name="Forbes L."/>
            <person name="Fu Q."/>
            <person name="Gubbala S."/>
            <person name="Hirani K."/>
            <person name="Jayaseelan J.C."/>
            <person name="Lara F."/>
            <person name="Munidasa M."/>
            <person name="Palculict T."/>
            <person name="Patil S."/>
            <person name="Pu L.-L."/>
            <person name="Saada N."/>
            <person name="Tang L."/>
            <person name="Weissenberger G."/>
            <person name="Zhu Y."/>
            <person name="Hemphill L."/>
            <person name="Shang Y."/>
            <person name="Youmans B."/>
            <person name="Ayvaz T."/>
            <person name="Ross M."/>
            <person name="Santibanez J."/>
            <person name="Aqrawi P."/>
            <person name="Gross S."/>
            <person name="Joshi V."/>
            <person name="Fowler G."/>
            <person name="Nazareth L."/>
            <person name="Reid J."/>
            <person name="Worley K."/>
            <person name="Petrosino J."/>
            <person name="Highlander S."/>
            <person name="Gibbs R."/>
        </authorList>
    </citation>
    <scope>NUCLEOTIDE SEQUENCE [LARGE SCALE GENOMIC DNA]</scope>
    <source>
        <strain evidence="1 2">ATCC BAA-1200</strain>
    </source>
</reference>
<keyword evidence="2" id="KW-1185">Reference proteome</keyword>
<dbReference type="HOGENOM" id="CLU_2899486_0_0_4"/>
<sequence>MGGIVLGDGRLKGFQTAFAVFRLLLRPSENLCATQTSFTPFLKDILYIIKALKVPHASVLQE</sequence>
<dbReference type="AlphaFoldDB" id="F2BGL9"/>
<gene>
    <name evidence="1" type="ORF">HMPREF9123_2876</name>
</gene>
<accession>F2BGL9</accession>
<dbReference type="Proteomes" id="UP000004105">
    <property type="component" value="Unassembled WGS sequence"/>
</dbReference>
<organism evidence="1 2">
    <name type="scientific">Neisseria bacilliformis ATCC BAA-1200</name>
    <dbReference type="NCBI Taxonomy" id="888742"/>
    <lineage>
        <taxon>Bacteria</taxon>
        <taxon>Pseudomonadati</taxon>
        <taxon>Pseudomonadota</taxon>
        <taxon>Betaproteobacteria</taxon>
        <taxon>Neisseriales</taxon>
        <taxon>Neisseriaceae</taxon>
        <taxon>Neisseria</taxon>
    </lineage>
</organism>
<protein>
    <submittedName>
        <fullName evidence="1">Uncharacterized protein</fullName>
    </submittedName>
</protein>
<evidence type="ECO:0000313" key="1">
    <source>
        <dbReference type="EMBL" id="EGF06492.1"/>
    </source>
</evidence>
<name>F2BGL9_9NEIS</name>